<dbReference type="EMBL" id="AEPD01000006">
    <property type="protein sequence ID" value="EFU31855.1"/>
    <property type="molecule type" value="Genomic_DNA"/>
</dbReference>
<organism evidence="6 7">
    <name type="scientific">Segatella buccae ATCC 33574</name>
    <dbReference type="NCBI Taxonomy" id="873513"/>
    <lineage>
        <taxon>Bacteria</taxon>
        <taxon>Pseudomonadati</taxon>
        <taxon>Bacteroidota</taxon>
        <taxon>Bacteroidia</taxon>
        <taxon>Bacteroidales</taxon>
        <taxon>Prevotellaceae</taxon>
        <taxon>Segatella</taxon>
    </lineage>
</organism>
<dbReference type="GO" id="GO:0006508">
    <property type="term" value="P:proteolysis"/>
    <property type="evidence" value="ECO:0007669"/>
    <property type="project" value="UniProtKB-KW"/>
</dbReference>
<dbReference type="SUPFAM" id="SSF52317">
    <property type="entry name" value="Class I glutamine amidotransferase-like"/>
    <property type="match status" value="1"/>
</dbReference>
<proteinExistence type="inferred from homology"/>
<protein>
    <submittedName>
        <fullName evidence="6">Peptidase family S51</fullName>
    </submittedName>
</protein>
<evidence type="ECO:0000256" key="3">
    <source>
        <dbReference type="ARBA" id="ARBA00022801"/>
    </source>
</evidence>
<evidence type="ECO:0000313" key="7">
    <source>
        <dbReference type="Proteomes" id="UP000003112"/>
    </source>
</evidence>
<accession>E6K3T7</accession>
<keyword evidence="3" id="KW-0378">Hydrolase</keyword>
<comment type="caution">
    <text evidence="6">The sequence shown here is derived from an EMBL/GenBank/DDBJ whole genome shotgun (WGS) entry which is preliminary data.</text>
</comment>
<dbReference type="AlphaFoldDB" id="E6K3T7"/>
<dbReference type="Pfam" id="PF03575">
    <property type="entry name" value="Peptidase_S51"/>
    <property type="match status" value="1"/>
</dbReference>
<dbReference type="Proteomes" id="UP000003112">
    <property type="component" value="Unassembled WGS sequence"/>
</dbReference>
<evidence type="ECO:0000256" key="4">
    <source>
        <dbReference type="ARBA" id="ARBA00022825"/>
    </source>
</evidence>
<dbReference type="InterPro" id="IPR029062">
    <property type="entry name" value="Class_I_gatase-like"/>
</dbReference>
<keyword evidence="5" id="KW-1133">Transmembrane helix</keyword>
<reference evidence="6 7" key="1">
    <citation type="submission" date="2010-10" db="EMBL/GenBank/DDBJ databases">
        <authorList>
            <person name="Muzny D."/>
            <person name="Qin X."/>
            <person name="Deng J."/>
            <person name="Jiang H."/>
            <person name="Liu Y."/>
            <person name="Qu J."/>
            <person name="Song X.-Z."/>
            <person name="Zhang L."/>
            <person name="Thornton R."/>
            <person name="Coyle M."/>
            <person name="Francisco L."/>
            <person name="Jackson L."/>
            <person name="Javaid M."/>
            <person name="Korchina V."/>
            <person name="Kovar C."/>
            <person name="Mata R."/>
            <person name="Mathew T."/>
            <person name="Ngo R."/>
            <person name="Nguyen L."/>
            <person name="Nguyen N."/>
            <person name="Okwuonu G."/>
            <person name="Ongeri F."/>
            <person name="Pham C."/>
            <person name="Simmons D."/>
            <person name="Wilczek-Boney K."/>
            <person name="Hale W."/>
            <person name="Jakkamsetti A."/>
            <person name="Pham P."/>
            <person name="Ruth R."/>
            <person name="San Lucas F."/>
            <person name="Warren J."/>
            <person name="Zhang J."/>
            <person name="Zhao Z."/>
            <person name="Zhou C."/>
            <person name="Zhu D."/>
            <person name="Lee S."/>
            <person name="Bess C."/>
            <person name="Blankenburg K."/>
            <person name="Forbes L."/>
            <person name="Fu Q."/>
            <person name="Gubbala S."/>
            <person name="Hirani K."/>
            <person name="Jayaseelan J.C."/>
            <person name="Lara F."/>
            <person name="Munidasa M."/>
            <person name="Palculict T."/>
            <person name="Patil S."/>
            <person name="Pu L.-L."/>
            <person name="Saada N."/>
            <person name="Tang L."/>
            <person name="Weissenberger G."/>
            <person name="Zhu Y."/>
            <person name="Hemphill L."/>
            <person name="Shang Y."/>
            <person name="Youmans B."/>
            <person name="Ayvaz T."/>
            <person name="Ross M."/>
            <person name="Santibanez J."/>
            <person name="Aqrawi P."/>
            <person name="Gross S."/>
            <person name="Joshi V."/>
            <person name="Fowler G."/>
            <person name="Nazareth L."/>
            <person name="Reid J."/>
            <person name="Worley K."/>
            <person name="Petrosino J."/>
            <person name="Highlander S."/>
            <person name="Gibbs R."/>
        </authorList>
    </citation>
    <scope>NUCLEOTIDE SEQUENCE [LARGE SCALE GENOMIC DNA]</scope>
    <source>
        <strain evidence="6 7">ATCC 33574</strain>
    </source>
</reference>
<dbReference type="InterPro" id="IPR005320">
    <property type="entry name" value="Peptidase_S51"/>
</dbReference>
<feature type="transmembrane region" description="Helical" evidence="5">
    <location>
        <begin position="47"/>
        <end position="64"/>
    </location>
</feature>
<evidence type="ECO:0000256" key="1">
    <source>
        <dbReference type="ARBA" id="ARBA00006534"/>
    </source>
</evidence>
<comment type="similarity">
    <text evidence="1">Belongs to the peptidase S51 family.</text>
</comment>
<dbReference type="eggNOG" id="COG3340">
    <property type="taxonomic scope" value="Bacteria"/>
</dbReference>
<evidence type="ECO:0000313" key="6">
    <source>
        <dbReference type="EMBL" id="EFU31855.1"/>
    </source>
</evidence>
<keyword evidence="7" id="KW-1185">Reference proteome</keyword>
<keyword evidence="2" id="KW-0645">Protease</keyword>
<dbReference type="Gene3D" id="3.40.50.880">
    <property type="match status" value="1"/>
</dbReference>
<dbReference type="STRING" id="873513.HMPREF6485_0240"/>
<keyword evidence="5" id="KW-0472">Membrane</keyword>
<feature type="transmembrane region" description="Helical" evidence="5">
    <location>
        <begin position="6"/>
        <end position="27"/>
    </location>
</feature>
<keyword evidence="5" id="KW-0812">Transmembrane</keyword>
<dbReference type="PANTHER" id="PTHR20842">
    <property type="entry name" value="PROTEASE S51 ALPHA-ASPARTYL DIPEPTIDASE"/>
    <property type="match status" value="1"/>
</dbReference>
<keyword evidence="4" id="KW-0720">Serine protease</keyword>
<evidence type="ECO:0000256" key="5">
    <source>
        <dbReference type="SAM" id="Phobius"/>
    </source>
</evidence>
<sequence length="248" mass="28009">MHIQKHKIAVVGTAIAAIAILTGLFSYRNPTRGNTYKTIKRTMDRKLFLCSSFADVATLFPTFAGEDMKGKSVAFIPTASIHEEYRQYVEDGRRTLSGYGLKIVDLEISQMPEKEIAHALEACDYIYVSGGNTFFLLQELRKKKADQLIIREIEKGKTYIGESAGTMIMAPDIKYAKEMDNHLSLTPGFCDFTALGLINFYPVVHYNSFPFERETKNIIRKYTDLELVPISNEQAIEVIGESIKVETK</sequence>
<dbReference type="PANTHER" id="PTHR20842:SF0">
    <property type="entry name" value="ALPHA-ASPARTYL DIPEPTIDASE"/>
    <property type="match status" value="1"/>
</dbReference>
<gene>
    <name evidence="6" type="ORF">HMPREF6485_0240</name>
</gene>
<evidence type="ECO:0000256" key="2">
    <source>
        <dbReference type="ARBA" id="ARBA00022670"/>
    </source>
</evidence>
<name>E6K3T7_9BACT</name>
<dbReference type="GO" id="GO:0008236">
    <property type="term" value="F:serine-type peptidase activity"/>
    <property type="evidence" value="ECO:0007669"/>
    <property type="project" value="UniProtKB-KW"/>
</dbReference>
<dbReference type="HOGENOM" id="CLU_090997_0_0_10"/>